<proteinExistence type="predicted"/>
<dbReference type="EMBL" id="UOFM01000394">
    <property type="protein sequence ID" value="VAW81320.1"/>
    <property type="molecule type" value="Genomic_DNA"/>
</dbReference>
<dbReference type="AlphaFoldDB" id="A0A3B0YXD0"/>
<organism evidence="1">
    <name type="scientific">hydrothermal vent metagenome</name>
    <dbReference type="NCBI Taxonomy" id="652676"/>
    <lineage>
        <taxon>unclassified sequences</taxon>
        <taxon>metagenomes</taxon>
        <taxon>ecological metagenomes</taxon>
    </lineage>
</organism>
<sequence length="310" mass="33492">MKFKNAVLYKTWVIFFAVFLTGVSSSVLAGERLEPFILAYKANGDIQTVADIARSKVEEAGFQVVGSYSPYPGAIVIAITDDDLKKAAASSEFGGYEAGQRVAVTQVGDEIQVSYTNPVYYANAYRISDMSGAIAALNSLESTLGKSASFGTGDDQLDADDLRKYHYMFGMEYFDDPSELAEYDGYSEAIAAVEKGLAEHRGNASKVYRIDIPGKDETVFGVALGGSDCSGDKYIMSRIDKAPLRSTAHLPYEILVSDGDVYALYARFRIAISWPNLPMMQSDTGATFFSIMCAPGAIEDALIKVAGGED</sequence>
<accession>A0A3B0YXD0</accession>
<reference evidence="1" key="1">
    <citation type="submission" date="2018-06" db="EMBL/GenBank/DDBJ databases">
        <authorList>
            <person name="Zhirakovskaya E."/>
        </authorList>
    </citation>
    <scope>NUCLEOTIDE SEQUENCE</scope>
</reference>
<evidence type="ECO:0000313" key="1">
    <source>
        <dbReference type="EMBL" id="VAW81320.1"/>
    </source>
</evidence>
<protein>
    <submittedName>
        <fullName evidence="1">Uncharacterized protein</fullName>
    </submittedName>
</protein>
<gene>
    <name evidence="1" type="ORF">MNBD_GAMMA14-2457</name>
</gene>
<name>A0A3B0YXD0_9ZZZZ</name>